<evidence type="ECO:0000256" key="5">
    <source>
        <dbReference type="ARBA" id="ARBA00013170"/>
    </source>
</evidence>
<keyword evidence="13" id="KW-0594">Phospholipid biosynthesis</keyword>
<dbReference type="GO" id="GO:0046474">
    <property type="term" value="P:glycerophospholipid biosynthetic process"/>
    <property type="evidence" value="ECO:0007669"/>
    <property type="project" value="TreeGrafter"/>
</dbReference>
<dbReference type="EC" id="2.7.8.5" evidence="5"/>
<feature type="transmembrane region" description="Helical" evidence="18">
    <location>
        <begin position="122"/>
        <end position="144"/>
    </location>
</feature>
<dbReference type="InterPro" id="IPR043130">
    <property type="entry name" value="CDP-OH_PTrfase_TM_dom"/>
</dbReference>
<comment type="catalytic activity">
    <reaction evidence="16">
        <text>a CDP-1,2-diacyl-sn-glycerol + sn-glycerol 3-phosphate = a 1,2-diacyl-sn-glycero-3-phospho-(1'-sn-glycero-3'-phosphate) + CMP + H(+)</text>
        <dbReference type="Rhea" id="RHEA:12593"/>
        <dbReference type="ChEBI" id="CHEBI:15378"/>
        <dbReference type="ChEBI" id="CHEBI:57597"/>
        <dbReference type="ChEBI" id="CHEBI:58332"/>
        <dbReference type="ChEBI" id="CHEBI:60110"/>
        <dbReference type="ChEBI" id="CHEBI:60377"/>
        <dbReference type="EC" id="2.7.8.5"/>
    </reaction>
</comment>
<evidence type="ECO:0000256" key="1">
    <source>
        <dbReference type="ARBA" id="ARBA00003973"/>
    </source>
</evidence>
<keyword evidence="20" id="KW-1185">Reference proteome</keyword>
<dbReference type="RefSeq" id="WP_204443858.1">
    <property type="nucleotide sequence ID" value="NZ_JACJKY010000001.1"/>
</dbReference>
<evidence type="ECO:0000256" key="4">
    <source>
        <dbReference type="ARBA" id="ARBA00010441"/>
    </source>
</evidence>
<evidence type="ECO:0000313" key="20">
    <source>
        <dbReference type="Proteomes" id="UP000774750"/>
    </source>
</evidence>
<reference evidence="19" key="1">
    <citation type="submission" date="2020-08" db="EMBL/GenBank/DDBJ databases">
        <authorList>
            <person name="Cejkova D."/>
            <person name="Kubasova T."/>
            <person name="Jahodarova E."/>
            <person name="Rychlik I."/>
        </authorList>
    </citation>
    <scope>NUCLEOTIDE SEQUENCE</scope>
    <source>
        <strain evidence="19">An559</strain>
    </source>
</reference>
<sequence>MTIPNILSCFRIVLIPVFVWQYINVPDDQIALWPILILILSGITDILDGFIARRFNMISDLGKMLDPVADKLTQAAVIGCLMFRFPELMILFVVYVIKELAMMIGGLVMLKGKKKRVPYAKWYGKISTFEMYFAMALLLVFPAIGKHPVGIWTIIAVSMFLVIFALAKYLMDYLKTPASEGESK</sequence>
<reference evidence="19" key="2">
    <citation type="journal article" date="2021" name="Sci. Rep.">
        <title>The distribution of antibiotic resistance genes in chicken gut microbiota commensals.</title>
        <authorList>
            <person name="Juricova H."/>
            <person name="Matiasovicova J."/>
            <person name="Kubasova T."/>
            <person name="Cejkova D."/>
            <person name="Rychlik I."/>
        </authorList>
    </citation>
    <scope>NUCLEOTIDE SEQUENCE</scope>
    <source>
        <strain evidence="19">An559</strain>
    </source>
</reference>
<keyword evidence="14" id="KW-1208">Phospholipid metabolism</keyword>
<protein>
    <recommendedName>
        <fullName evidence="6">CDP-diacylglycerol--glycerol-3-phosphate 3-phosphatidyltransferase</fullName>
        <ecNumber evidence="5">2.7.8.5</ecNumber>
    </recommendedName>
    <alternativeName>
        <fullName evidence="15">Phosphatidylglycerophosphate synthase</fullName>
    </alternativeName>
</protein>
<evidence type="ECO:0000256" key="13">
    <source>
        <dbReference type="ARBA" id="ARBA00023209"/>
    </source>
</evidence>
<dbReference type="EMBL" id="JACJKY010000001">
    <property type="protein sequence ID" value="MBM6919762.1"/>
    <property type="molecule type" value="Genomic_DNA"/>
</dbReference>
<dbReference type="Pfam" id="PF01066">
    <property type="entry name" value="CDP-OH_P_transf"/>
    <property type="match status" value="1"/>
</dbReference>
<dbReference type="InterPro" id="IPR048254">
    <property type="entry name" value="CDP_ALCOHOL_P_TRANSF_CS"/>
</dbReference>
<keyword evidence="11" id="KW-0443">Lipid metabolism</keyword>
<dbReference type="Proteomes" id="UP000774750">
    <property type="component" value="Unassembled WGS sequence"/>
</dbReference>
<feature type="transmembrane region" description="Helical" evidence="18">
    <location>
        <begin position="91"/>
        <end position="110"/>
    </location>
</feature>
<comment type="pathway">
    <text evidence="3">Phospholipid metabolism; phosphatidylglycerol biosynthesis; phosphatidylglycerol from CDP-diacylglycerol: step 1/2.</text>
</comment>
<evidence type="ECO:0000256" key="11">
    <source>
        <dbReference type="ARBA" id="ARBA00023098"/>
    </source>
</evidence>
<dbReference type="InterPro" id="IPR050324">
    <property type="entry name" value="CDP-alcohol_PTase-I"/>
</dbReference>
<dbReference type="GO" id="GO:0008444">
    <property type="term" value="F:CDP-diacylglycerol-glycerol-3-phosphate 3-phosphatidyltransferase activity"/>
    <property type="evidence" value="ECO:0007669"/>
    <property type="project" value="UniProtKB-EC"/>
</dbReference>
<dbReference type="PROSITE" id="PS00379">
    <property type="entry name" value="CDP_ALCOHOL_P_TRANSF"/>
    <property type="match status" value="1"/>
</dbReference>
<comment type="caution">
    <text evidence="19">The sequence shown here is derived from an EMBL/GenBank/DDBJ whole genome shotgun (WGS) entry which is preliminary data.</text>
</comment>
<feature type="transmembrane region" description="Helical" evidence="18">
    <location>
        <begin position="7"/>
        <end position="24"/>
    </location>
</feature>
<accession>A0A938X5G4</accession>
<evidence type="ECO:0000256" key="7">
    <source>
        <dbReference type="ARBA" id="ARBA00022516"/>
    </source>
</evidence>
<evidence type="ECO:0000256" key="18">
    <source>
        <dbReference type="SAM" id="Phobius"/>
    </source>
</evidence>
<evidence type="ECO:0000256" key="17">
    <source>
        <dbReference type="RuleBase" id="RU003750"/>
    </source>
</evidence>
<comment type="function">
    <text evidence="1">This protein catalyzes the committed step to the synthesis of the acidic phospholipids.</text>
</comment>
<comment type="subcellular location">
    <subcellularLocation>
        <location evidence="2">Membrane</location>
        <topology evidence="2">Multi-pass membrane protein</topology>
    </subcellularLocation>
</comment>
<evidence type="ECO:0000256" key="6">
    <source>
        <dbReference type="ARBA" id="ARBA00014944"/>
    </source>
</evidence>
<feature type="transmembrane region" description="Helical" evidence="18">
    <location>
        <begin position="30"/>
        <end position="47"/>
    </location>
</feature>
<dbReference type="AlphaFoldDB" id="A0A938X5G4"/>
<name>A0A938X5G4_9FIRM</name>
<evidence type="ECO:0000256" key="16">
    <source>
        <dbReference type="ARBA" id="ARBA00048586"/>
    </source>
</evidence>
<evidence type="ECO:0000256" key="3">
    <source>
        <dbReference type="ARBA" id="ARBA00005042"/>
    </source>
</evidence>
<proteinExistence type="inferred from homology"/>
<keyword evidence="8 17" id="KW-0808">Transferase</keyword>
<keyword evidence="10 18" id="KW-1133">Transmembrane helix</keyword>
<keyword evidence="9 18" id="KW-0812">Transmembrane</keyword>
<evidence type="ECO:0000256" key="15">
    <source>
        <dbReference type="ARBA" id="ARBA00033018"/>
    </source>
</evidence>
<dbReference type="PANTHER" id="PTHR14269:SF62">
    <property type="entry name" value="CDP-DIACYLGLYCEROL--GLYCEROL-3-PHOSPHATE 3-PHOSPHATIDYLTRANSFERASE 1, CHLOROPLASTIC"/>
    <property type="match status" value="1"/>
</dbReference>
<dbReference type="InterPro" id="IPR004570">
    <property type="entry name" value="Phosphatidylglycerol_P_synth"/>
</dbReference>
<comment type="similarity">
    <text evidence="4 17">Belongs to the CDP-alcohol phosphatidyltransferase class-I family.</text>
</comment>
<evidence type="ECO:0000256" key="10">
    <source>
        <dbReference type="ARBA" id="ARBA00022989"/>
    </source>
</evidence>
<feature type="transmembrane region" description="Helical" evidence="18">
    <location>
        <begin position="150"/>
        <end position="170"/>
    </location>
</feature>
<dbReference type="PIRSF" id="PIRSF000847">
    <property type="entry name" value="Phos_ph_gly_syn"/>
    <property type="match status" value="1"/>
</dbReference>
<dbReference type="PANTHER" id="PTHR14269">
    <property type="entry name" value="CDP-DIACYLGLYCEROL--GLYCEROL-3-PHOSPHATE 3-PHOSPHATIDYLTRANSFERASE-RELATED"/>
    <property type="match status" value="1"/>
</dbReference>
<keyword evidence="7" id="KW-0444">Lipid biosynthesis</keyword>
<keyword evidence="12 18" id="KW-0472">Membrane</keyword>
<evidence type="ECO:0000256" key="2">
    <source>
        <dbReference type="ARBA" id="ARBA00004141"/>
    </source>
</evidence>
<evidence type="ECO:0000256" key="9">
    <source>
        <dbReference type="ARBA" id="ARBA00022692"/>
    </source>
</evidence>
<organism evidence="19 20">
    <name type="scientific">Merdimmobilis hominis</name>
    <dbReference type="NCBI Taxonomy" id="2897707"/>
    <lineage>
        <taxon>Bacteria</taxon>
        <taxon>Bacillati</taxon>
        <taxon>Bacillota</taxon>
        <taxon>Clostridia</taxon>
        <taxon>Eubacteriales</taxon>
        <taxon>Oscillospiraceae</taxon>
        <taxon>Merdimmobilis</taxon>
    </lineage>
</organism>
<evidence type="ECO:0000256" key="14">
    <source>
        <dbReference type="ARBA" id="ARBA00023264"/>
    </source>
</evidence>
<dbReference type="GO" id="GO:0016020">
    <property type="term" value="C:membrane"/>
    <property type="evidence" value="ECO:0007669"/>
    <property type="project" value="UniProtKB-SubCell"/>
</dbReference>
<dbReference type="Gene3D" id="1.20.120.1760">
    <property type="match status" value="1"/>
</dbReference>
<gene>
    <name evidence="19" type="ORF">H6A12_01090</name>
</gene>
<evidence type="ECO:0000256" key="8">
    <source>
        <dbReference type="ARBA" id="ARBA00022679"/>
    </source>
</evidence>
<evidence type="ECO:0000313" key="19">
    <source>
        <dbReference type="EMBL" id="MBM6919762.1"/>
    </source>
</evidence>
<evidence type="ECO:0000256" key="12">
    <source>
        <dbReference type="ARBA" id="ARBA00023136"/>
    </source>
</evidence>
<dbReference type="InterPro" id="IPR000462">
    <property type="entry name" value="CDP-OH_P_trans"/>
</dbReference>